<comment type="caution">
    <text evidence="2">The sequence shown here is derived from an EMBL/GenBank/DDBJ whole genome shotgun (WGS) entry which is preliminary data.</text>
</comment>
<name>A0AA41PVN2_9ACTN</name>
<sequence>MTAVRLRSTLIAGGVSLLLALAWAFSSGPAKPDDGLGVFVDRYVATLNSGDTERLVALLDSPHAAADGPARMERYGRQKWQRVQATWSNPEFAGLFEVRITAWSAKTGTDVTITEQAVHSGGSWHLLPMATVPGVPGPSGAATTRPVDG</sequence>
<evidence type="ECO:0008006" key="4">
    <source>
        <dbReference type="Google" id="ProtNLM"/>
    </source>
</evidence>
<keyword evidence="1" id="KW-0732">Signal</keyword>
<feature type="signal peptide" evidence="1">
    <location>
        <begin position="1"/>
        <end position="32"/>
    </location>
</feature>
<organism evidence="2 3">
    <name type="scientific">Yinghuangia soli</name>
    <dbReference type="NCBI Taxonomy" id="2908204"/>
    <lineage>
        <taxon>Bacteria</taxon>
        <taxon>Bacillati</taxon>
        <taxon>Actinomycetota</taxon>
        <taxon>Actinomycetes</taxon>
        <taxon>Kitasatosporales</taxon>
        <taxon>Streptomycetaceae</taxon>
        <taxon>Yinghuangia</taxon>
    </lineage>
</organism>
<evidence type="ECO:0000313" key="3">
    <source>
        <dbReference type="Proteomes" id="UP001165378"/>
    </source>
</evidence>
<accession>A0AA41PVN2</accession>
<gene>
    <name evidence="2" type="ORF">LZ495_05650</name>
</gene>
<reference evidence="2" key="1">
    <citation type="submission" date="2022-01" db="EMBL/GenBank/DDBJ databases">
        <title>Genome-Based Taxonomic Classification of the Phylum Actinobacteria.</title>
        <authorList>
            <person name="Gao Y."/>
        </authorList>
    </citation>
    <scope>NUCLEOTIDE SEQUENCE</scope>
    <source>
        <strain evidence="2">KLBMP 8922</strain>
    </source>
</reference>
<evidence type="ECO:0000313" key="2">
    <source>
        <dbReference type="EMBL" id="MCF2526705.1"/>
    </source>
</evidence>
<dbReference type="Proteomes" id="UP001165378">
    <property type="component" value="Unassembled WGS sequence"/>
</dbReference>
<protein>
    <recommendedName>
        <fullName evidence="4">DUF4019 domain-containing protein</fullName>
    </recommendedName>
</protein>
<proteinExistence type="predicted"/>
<keyword evidence="3" id="KW-1185">Reference proteome</keyword>
<feature type="chain" id="PRO_5041221950" description="DUF4019 domain-containing protein" evidence="1">
    <location>
        <begin position="33"/>
        <end position="149"/>
    </location>
</feature>
<dbReference type="AlphaFoldDB" id="A0AA41PVN2"/>
<evidence type="ECO:0000256" key="1">
    <source>
        <dbReference type="SAM" id="SignalP"/>
    </source>
</evidence>
<dbReference type="EMBL" id="JAKFHA010000002">
    <property type="protein sequence ID" value="MCF2526705.1"/>
    <property type="molecule type" value="Genomic_DNA"/>
</dbReference>
<dbReference type="RefSeq" id="WP_235050843.1">
    <property type="nucleotide sequence ID" value="NZ_JAKFHA010000002.1"/>
</dbReference>